<dbReference type="Gene3D" id="3.10.129.10">
    <property type="entry name" value="Hotdog Thioesterase"/>
    <property type="match status" value="1"/>
</dbReference>
<evidence type="ECO:0000313" key="2">
    <source>
        <dbReference type="Proteomes" id="UP001597417"/>
    </source>
</evidence>
<dbReference type="Proteomes" id="UP001597417">
    <property type="component" value="Unassembled WGS sequence"/>
</dbReference>
<gene>
    <name evidence="1" type="ORF">ACFSXZ_01365</name>
</gene>
<evidence type="ECO:0000313" key="1">
    <source>
        <dbReference type="EMBL" id="MFD2414967.1"/>
    </source>
</evidence>
<reference evidence="2" key="1">
    <citation type="journal article" date="2019" name="Int. J. Syst. Evol. Microbiol.">
        <title>The Global Catalogue of Microorganisms (GCM) 10K type strain sequencing project: providing services to taxonomists for standard genome sequencing and annotation.</title>
        <authorList>
            <consortium name="The Broad Institute Genomics Platform"/>
            <consortium name="The Broad Institute Genome Sequencing Center for Infectious Disease"/>
            <person name="Wu L."/>
            <person name="Ma J."/>
        </authorList>
    </citation>
    <scope>NUCLEOTIDE SEQUENCE [LARGE SCALE GENOMIC DNA]</scope>
    <source>
        <strain evidence="2">CGMCC 4.7645</strain>
    </source>
</reference>
<organism evidence="1 2">
    <name type="scientific">Amycolatopsis pigmentata</name>
    <dbReference type="NCBI Taxonomy" id="450801"/>
    <lineage>
        <taxon>Bacteria</taxon>
        <taxon>Bacillati</taxon>
        <taxon>Actinomycetota</taxon>
        <taxon>Actinomycetes</taxon>
        <taxon>Pseudonocardiales</taxon>
        <taxon>Pseudonocardiaceae</taxon>
        <taxon>Amycolatopsis</taxon>
    </lineage>
</organism>
<dbReference type="EMBL" id="JBHUKR010000002">
    <property type="protein sequence ID" value="MFD2414967.1"/>
    <property type="molecule type" value="Genomic_DNA"/>
</dbReference>
<name>A0ABW5FMH7_9PSEU</name>
<accession>A0ABW5FMH7</accession>
<dbReference type="InterPro" id="IPR029069">
    <property type="entry name" value="HotDog_dom_sf"/>
</dbReference>
<sequence>MPDPSKSAQSSTDPVRLPWLDAMASSGALGYFRSFLGYRHPLTRLPDGAISTHLTFSQEHTSYPGVVHGGVIGGVVDQLMGDTVALERQILAFSITLRVRMIRPLLVDRTYQAKARIDHDASGVICAEAEVLDDSPAVHVFATGSFRPIRSDQARDIMSLSTAERVALSEYFEKGVHPQ</sequence>
<protein>
    <recommendedName>
        <fullName evidence="3">PaaI family thioesterase</fullName>
    </recommendedName>
</protein>
<proteinExistence type="predicted"/>
<comment type="caution">
    <text evidence="1">The sequence shown here is derived from an EMBL/GenBank/DDBJ whole genome shotgun (WGS) entry which is preliminary data.</text>
</comment>
<dbReference type="SUPFAM" id="SSF54637">
    <property type="entry name" value="Thioesterase/thiol ester dehydrase-isomerase"/>
    <property type="match status" value="1"/>
</dbReference>
<keyword evidence="2" id="KW-1185">Reference proteome</keyword>
<evidence type="ECO:0008006" key="3">
    <source>
        <dbReference type="Google" id="ProtNLM"/>
    </source>
</evidence>
<dbReference type="RefSeq" id="WP_378260304.1">
    <property type="nucleotide sequence ID" value="NZ_JBHUKR010000002.1"/>
</dbReference>